<feature type="region of interest" description="Disordered" evidence="2">
    <location>
        <begin position="257"/>
        <end position="307"/>
    </location>
</feature>
<organism evidence="3 4">
    <name type="scientific">Neorhizobium galegae bv. officinalis</name>
    <dbReference type="NCBI Taxonomy" id="323656"/>
    <lineage>
        <taxon>Bacteria</taxon>
        <taxon>Pseudomonadati</taxon>
        <taxon>Pseudomonadota</taxon>
        <taxon>Alphaproteobacteria</taxon>
        <taxon>Hyphomicrobiales</taxon>
        <taxon>Rhizobiaceae</taxon>
        <taxon>Rhizobium/Agrobacterium group</taxon>
        <taxon>Neorhizobium</taxon>
    </lineage>
</organism>
<sequence length="307" mass="32196">MPESLPTFLVTANACKEANMSPEERQLLTALFDRIRTAAATPRDRDAETLIDQATREQPYATYYLAQAVIVQEKGLEAAASHIKELEDRVRQLEAETSDHHRAEQSGGFLSSIFGTGQAQQSPAPQPGLRTGPGPQVGPQSGAQSGPWGAAPRQSYRTGSDYDDGYRAPPPSAAPWSGQTSVPSAGGSFLRGALGTAAGVAGGMLLANSLSGIFGSHMNSLGWGSPLAGANPFGSGNTPAEETVINNNYFGDDAIRQASDDKSTAANTNDEADNSGLQQADYGNDDFSDDQADFDNSDMGSDDSMDV</sequence>
<evidence type="ECO:0000313" key="3">
    <source>
        <dbReference type="EMBL" id="CDZ39314.1"/>
    </source>
</evidence>
<proteinExistence type="predicted"/>
<dbReference type="AlphaFoldDB" id="A0A0T7FWC3"/>
<feature type="compositionally biased region" description="Acidic residues" evidence="2">
    <location>
        <begin position="283"/>
        <end position="307"/>
    </location>
</feature>
<feature type="coiled-coil region" evidence="1">
    <location>
        <begin position="76"/>
        <end position="103"/>
    </location>
</feature>
<gene>
    <name evidence="3" type="ORF">NGAL_HAMBI1145_48010</name>
</gene>
<protein>
    <submittedName>
        <fullName evidence="3">Putative periplasmic ligand-binding sensor protein</fullName>
    </submittedName>
</protein>
<accession>A0A0T7FWC3</accession>
<dbReference type="Pfam" id="PF09849">
    <property type="entry name" value="DUF2076"/>
    <property type="match status" value="1"/>
</dbReference>
<evidence type="ECO:0000313" key="4">
    <source>
        <dbReference type="Proteomes" id="UP000046176"/>
    </source>
</evidence>
<dbReference type="Proteomes" id="UP000046176">
    <property type="component" value="Unassembled WGS sequence"/>
</dbReference>
<reference evidence="3 4" key="1">
    <citation type="submission" date="2014-08" db="EMBL/GenBank/DDBJ databases">
        <authorList>
            <person name="Chen Y.-H."/>
        </authorList>
    </citation>
    <scope>NUCLEOTIDE SEQUENCE [LARGE SCALE GENOMIC DNA]</scope>
</reference>
<evidence type="ECO:0000256" key="1">
    <source>
        <dbReference type="SAM" id="Coils"/>
    </source>
</evidence>
<name>A0A0T7FWC3_NEOGA</name>
<dbReference type="InterPro" id="IPR018648">
    <property type="entry name" value="DUF2076"/>
</dbReference>
<feature type="region of interest" description="Disordered" evidence="2">
    <location>
        <begin position="112"/>
        <end position="183"/>
    </location>
</feature>
<dbReference type="EMBL" id="CCRH01000016">
    <property type="protein sequence ID" value="CDZ39314.1"/>
    <property type="molecule type" value="Genomic_DNA"/>
</dbReference>
<evidence type="ECO:0000256" key="2">
    <source>
        <dbReference type="SAM" id="MobiDB-lite"/>
    </source>
</evidence>
<keyword evidence="1" id="KW-0175">Coiled coil</keyword>